<dbReference type="RefSeq" id="WP_122627453.1">
    <property type="nucleotide sequence ID" value="NZ_UPPP01000064.1"/>
</dbReference>
<reference evidence="2 3" key="1">
    <citation type="submission" date="2018-06" db="EMBL/GenBank/DDBJ databases">
        <authorList>
            <person name="Strepis N."/>
        </authorList>
    </citation>
    <scope>NUCLEOTIDE SEQUENCE [LARGE SCALE GENOMIC DNA]</scope>
    <source>
        <strain evidence="2">LUCI</strain>
    </source>
</reference>
<proteinExistence type="predicted"/>
<dbReference type="Pfam" id="PF01996">
    <property type="entry name" value="F420_ligase"/>
    <property type="match status" value="1"/>
</dbReference>
<dbReference type="OrthoDB" id="9763290at2"/>
<dbReference type="GO" id="GO:0016874">
    <property type="term" value="F:ligase activity"/>
    <property type="evidence" value="ECO:0007669"/>
    <property type="project" value="UniProtKB-KW"/>
</dbReference>
<accession>A0A498R6K2</accession>
<dbReference type="InterPro" id="IPR002847">
    <property type="entry name" value="F420-0_gamma-glut_ligase-dom"/>
</dbReference>
<dbReference type="EMBL" id="UPPP01000064">
    <property type="protein sequence ID" value="VBB06507.1"/>
    <property type="molecule type" value="Genomic_DNA"/>
</dbReference>
<dbReference type="Gene3D" id="3.30.1330.100">
    <property type="entry name" value="CofE-like"/>
    <property type="match status" value="1"/>
</dbReference>
<evidence type="ECO:0000313" key="2">
    <source>
        <dbReference type="EMBL" id="VBB06507.1"/>
    </source>
</evidence>
<feature type="domain" description="Coenzyme F420:L-glutamate ligase-like" evidence="1">
    <location>
        <begin position="9"/>
        <end position="67"/>
    </location>
</feature>
<keyword evidence="3" id="KW-1185">Reference proteome</keyword>
<dbReference type="Proteomes" id="UP000277811">
    <property type="component" value="Unassembled WGS sequence"/>
</dbReference>
<sequence>MAEIELKPVRTRILTANDDIVETIAHYAGQDIGPDDVVSVAESVVAITQGRITRPEEMEPSFLAKVLCRFVPQKGSLSSCYGMQAAMDAEGKWRVLFAMIMGFLAKLIGRNGVFYELAGEQAALIDDVTGTMPPYDKHLVYGPQNPAGVAEAIKKRLGCFGAAVADVNDLKRAAVLGASEGLDPQTLARILIDNPFGNASQKTPIVIIKNYAQVEADAQGVIRERAK</sequence>
<dbReference type="AlphaFoldDB" id="A0A498R6K2"/>
<evidence type="ECO:0000259" key="1">
    <source>
        <dbReference type="Pfam" id="PF01996"/>
    </source>
</evidence>
<organism evidence="2 3">
    <name type="scientific">Lucifera butyrica</name>
    <dbReference type="NCBI Taxonomy" id="1351585"/>
    <lineage>
        <taxon>Bacteria</taxon>
        <taxon>Bacillati</taxon>
        <taxon>Bacillota</taxon>
        <taxon>Negativicutes</taxon>
        <taxon>Veillonellales</taxon>
        <taxon>Veillonellaceae</taxon>
        <taxon>Lucifera</taxon>
    </lineage>
</organism>
<dbReference type="SUPFAM" id="SSF144010">
    <property type="entry name" value="CofE-like"/>
    <property type="match status" value="1"/>
</dbReference>
<gene>
    <name evidence="2" type="ORF">LUCI_1740</name>
</gene>
<keyword evidence="2" id="KW-0436">Ligase</keyword>
<evidence type="ECO:0000313" key="3">
    <source>
        <dbReference type="Proteomes" id="UP000277811"/>
    </source>
</evidence>
<protein>
    <submittedName>
        <fullName evidence="2">F420-0:gamma-glutamyl ligase</fullName>
    </submittedName>
</protein>
<name>A0A498R6K2_9FIRM</name>